<dbReference type="InterPro" id="IPR015943">
    <property type="entry name" value="WD40/YVTN_repeat-like_dom_sf"/>
</dbReference>
<evidence type="ECO:0000256" key="3">
    <source>
        <dbReference type="PROSITE-ProRule" id="PRU00221"/>
    </source>
</evidence>
<dbReference type="GO" id="GO:0006886">
    <property type="term" value="P:intracellular protein transport"/>
    <property type="evidence" value="ECO:0007669"/>
    <property type="project" value="TreeGrafter"/>
</dbReference>
<dbReference type="PROSITE" id="PS50927">
    <property type="entry name" value="BULB_LECTIN"/>
    <property type="match status" value="1"/>
</dbReference>
<dbReference type="GO" id="GO:0030126">
    <property type="term" value="C:COPI vesicle coat"/>
    <property type="evidence" value="ECO:0007669"/>
    <property type="project" value="TreeGrafter"/>
</dbReference>
<evidence type="ECO:0000259" key="4">
    <source>
        <dbReference type="PROSITE" id="PS50927"/>
    </source>
</evidence>
<dbReference type="OrthoDB" id="10261470at2759"/>
<dbReference type="InterPro" id="IPR050844">
    <property type="entry name" value="Coatomer_complex_subunit"/>
</dbReference>
<dbReference type="PROSITE" id="PS50082">
    <property type="entry name" value="WD_REPEATS_2"/>
    <property type="match status" value="1"/>
</dbReference>
<dbReference type="PANTHER" id="PTHR19876">
    <property type="entry name" value="COATOMER"/>
    <property type="match status" value="1"/>
</dbReference>
<evidence type="ECO:0000256" key="2">
    <source>
        <dbReference type="ARBA" id="ARBA00022737"/>
    </source>
</evidence>
<sequence>QVKAADGRQVKLWRMSKTKAWEVNTMRGHTNNVSCVMFLPKNKLVVSNSEDCSIRVWDMRT</sequence>
<name>A0A9W6ZN40_9STRA</name>
<dbReference type="InterPro" id="IPR036322">
    <property type="entry name" value="WD40_repeat_dom_sf"/>
</dbReference>
<dbReference type="InterPro" id="IPR001480">
    <property type="entry name" value="Bulb-type_lectin_dom"/>
</dbReference>
<gene>
    <name evidence="5" type="ORF">TrRE_jg8372</name>
</gene>
<protein>
    <recommendedName>
        <fullName evidence="4">Bulb-type lectin domain-containing protein</fullName>
    </recommendedName>
</protein>
<keyword evidence="2" id="KW-0677">Repeat</keyword>
<feature type="non-terminal residue" evidence="5">
    <location>
        <position position="1"/>
    </location>
</feature>
<dbReference type="Pfam" id="PF00400">
    <property type="entry name" value="WD40"/>
    <property type="match status" value="1"/>
</dbReference>
<dbReference type="SUPFAM" id="SSF50978">
    <property type="entry name" value="WD40 repeat-like"/>
    <property type="match status" value="1"/>
</dbReference>
<feature type="repeat" description="WD" evidence="3">
    <location>
        <begin position="26"/>
        <end position="61"/>
    </location>
</feature>
<dbReference type="AlphaFoldDB" id="A0A9W6ZN40"/>
<dbReference type="Gene3D" id="2.130.10.10">
    <property type="entry name" value="YVTN repeat-like/Quinoprotein amine dehydrogenase"/>
    <property type="match status" value="1"/>
</dbReference>
<comment type="caution">
    <text evidence="5">The sequence shown here is derived from an EMBL/GenBank/DDBJ whole genome shotgun (WGS) entry which is preliminary data.</text>
</comment>
<accession>A0A9W6ZN40</accession>
<dbReference type="PROSITE" id="PS50294">
    <property type="entry name" value="WD_REPEATS_REGION"/>
    <property type="match status" value="1"/>
</dbReference>
<dbReference type="InterPro" id="IPR001680">
    <property type="entry name" value="WD40_rpt"/>
</dbReference>
<feature type="domain" description="Bulb-type lectin" evidence="4">
    <location>
        <begin position="1"/>
        <end position="61"/>
    </location>
</feature>
<keyword evidence="6" id="KW-1185">Reference proteome</keyword>
<dbReference type="GO" id="GO:0006890">
    <property type="term" value="P:retrograde vesicle-mediated transport, Golgi to endoplasmic reticulum"/>
    <property type="evidence" value="ECO:0007669"/>
    <property type="project" value="TreeGrafter"/>
</dbReference>
<dbReference type="PANTHER" id="PTHR19876:SF1">
    <property type="entry name" value="COATOMER SUBUNIT ALPHA"/>
    <property type="match status" value="1"/>
</dbReference>
<dbReference type="SMART" id="SM00320">
    <property type="entry name" value="WD40"/>
    <property type="match status" value="1"/>
</dbReference>
<evidence type="ECO:0000313" key="5">
    <source>
        <dbReference type="EMBL" id="GMH54292.1"/>
    </source>
</evidence>
<dbReference type="Proteomes" id="UP001165082">
    <property type="component" value="Unassembled WGS sequence"/>
</dbReference>
<organism evidence="5 6">
    <name type="scientific">Triparma retinervis</name>
    <dbReference type="NCBI Taxonomy" id="2557542"/>
    <lineage>
        <taxon>Eukaryota</taxon>
        <taxon>Sar</taxon>
        <taxon>Stramenopiles</taxon>
        <taxon>Ochrophyta</taxon>
        <taxon>Bolidophyceae</taxon>
        <taxon>Parmales</taxon>
        <taxon>Triparmaceae</taxon>
        <taxon>Triparma</taxon>
    </lineage>
</organism>
<dbReference type="GO" id="GO:0006891">
    <property type="term" value="P:intra-Golgi vesicle-mediated transport"/>
    <property type="evidence" value="ECO:0007669"/>
    <property type="project" value="TreeGrafter"/>
</dbReference>
<keyword evidence="1 3" id="KW-0853">WD repeat</keyword>
<dbReference type="GO" id="GO:0006888">
    <property type="term" value="P:endoplasmic reticulum to Golgi vesicle-mediated transport"/>
    <property type="evidence" value="ECO:0007669"/>
    <property type="project" value="TreeGrafter"/>
</dbReference>
<evidence type="ECO:0000313" key="6">
    <source>
        <dbReference type="Proteomes" id="UP001165082"/>
    </source>
</evidence>
<evidence type="ECO:0000256" key="1">
    <source>
        <dbReference type="ARBA" id="ARBA00022574"/>
    </source>
</evidence>
<reference evidence="5" key="1">
    <citation type="submission" date="2022-07" db="EMBL/GenBank/DDBJ databases">
        <title>Genome analysis of Parmales, a sister group of diatoms, reveals the evolutionary specialization of diatoms from phago-mixotrophs to photoautotrophs.</title>
        <authorList>
            <person name="Ban H."/>
            <person name="Sato S."/>
            <person name="Yoshikawa S."/>
            <person name="Kazumasa Y."/>
            <person name="Nakamura Y."/>
            <person name="Ichinomiya M."/>
            <person name="Saitoh K."/>
            <person name="Sato N."/>
            <person name="Blanc-Mathieu R."/>
            <person name="Endo H."/>
            <person name="Kuwata A."/>
            <person name="Ogata H."/>
        </authorList>
    </citation>
    <scope>NUCLEOTIDE SEQUENCE</scope>
</reference>
<proteinExistence type="predicted"/>
<dbReference type="EMBL" id="BRXZ01002092">
    <property type="protein sequence ID" value="GMH54292.1"/>
    <property type="molecule type" value="Genomic_DNA"/>
</dbReference>